<evidence type="ECO:0008006" key="4">
    <source>
        <dbReference type="Google" id="ProtNLM"/>
    </source>
</evidence>
<evidence type="ECO:0000256" key="1">
    <source>
        <dbReference type="SAM" id="Phobius"/>
    </source>
</evidence>
<dbReference type="Proteomes" id="UP001501697">
    <property type="component" value="Unassembled WGS sequence"/>
</dbReference>
<comment type="caution">
    <text evidence="2">The sequence shown here is derived from an EMBL/GenBank/DDBJ whole genome shotgun (WGS) entry which is preliminary data.</text>
</comment>
<keyword evidence="1" id="KW-0472">Membrane</keyword>
<accession>A0ABP7AJM9</accession>
<feature type="transmembrane region" description="Helical" evidence="1">
    <location>
        <begin position="150"/>
        <end position="171"/>
    </location>
</feature>
<gene>
    <name evidence="2" type="ORF">GCM10022200_16590</name>
</gene>
<keyword evidence="1" id="KW-0812">Transmembrane</keyword>
<feature type="transmembrane region" description="Helical" evidence="1">
    <location>
        <begin position="220"/>
        <end position="243"/>
    </location>
</feature>
<feature type="transmembrane region" description="Helical" evidence="1">
    <location>
        <begin position="178"/>
        <end position="200"/>
    </location>
</feature>
<proteinExistence type="predicted"/>
<feature type="transmembrane region" description="Helical" evidence="1">
    <location>
        <begin position="108"/>
        <end position="138"/>
    </location>
</feature>
<sequence length="250" mass="25162">MITALRIEATKFARSTVGIVASAAIGAGIVVLCAAMMLAVVAGEPSIVARLGEFGTFDWRGLLGAAAQITSAGAFVGFGVVAAWMYAREFAEGTITGLFAQPIGRATIAIAKALVFLAWAIGVSVLVAGALLLLGFALGFGPPDSETAAALGRQAALGAFTAVLTLPVAWVASLSRSLLAGVATTIGFVVVAQVGVLADIDGWMPLAAPALWALSGGTAASPAQLVFAVAVGIAALSATAWSWHRLQLDR</sequence>
<evidence type="ECO:0000313" key="3">
    <source>
        <dbReference type="Proteomes" id="UP001501697"/>
    </source>
</evidence>
<name>A0ABP7AJM9_9MICO</name>
<feature type="transmembrane region" description="Helical" evidence="1">
    <location>
        <begin position="12"/>
        <end position="42"/>
    </location>
</feature>
<dbReference type="RefSeq" id="WP_344737528.1">
    <property type="nucleotide sequence ID" value="NZ_BAAAYU010000005.1"/>
</dbReference>
<reference evidence="3" key="1">
    <citation type="journal article" date="2019" name="Int. J. Syst. Evol. Microbiol.">
        <title>The Global Catalogue of Microorganisms (GCM) 10K type strain sequencing project: providing services to taxonomists for standard genome sequencing and annotation.</title>
        <authorList>
            <consortium name="The Broad Institute Genomics Platform"/>
            <consortium name="The Broad Institute Genome Sequencing Center for Infectious Disease"/>
            <person name="Wu L."/>
            <person name="Ma J."/>
        </authorList>
    </citation>
    <scope>NUCLEOTIDE SEQUENCE [LARGE SCALE GENOMIC DNA]</scope>
    <source>
        <strain evidence="3">JCM 16544</strain>
    </source>
</reference>
<organism evidence="2 3">
    <name type="scientific">Microbacterium awajiense</name>
    <dbReference type="NCBI Taxonomy" id="415214"/>
    <lineage>
        <taxon>Bacteria</taxon>
        <taxon>Bacillati</taxon>
        <taxon>Actinomycetota</taxon>
        <taxon>Actinomycetes</taxon>
        <taxon>Micrococcales</taxon>
        <taxon>Microbacteriaceae</taxon>
        <taxon>Microbacterium</taxon>
    </lineage>
</organism>
<feature type="transmembrane region" description="Helical" evidence="1">
    <location>
        <begin position="62"/>
        <end position="87"/>
    </location>
</feature>
<dbReference type="Pfam" id="PF12730">
    <property type="entry name" value="ABC2_membrane_4"/>
    <property type="match status" value="1"/>
</dbReference>
<dbReference type="EMBL" id="BAAAYU010000005">
    <property type="protein sequence ID" value="GAA3634054.1"/>
    <property type="molecule type" value="Genomic_DNA"/>
</dbReference>
<protein>
    <recommendedName>
        <fullName evidence="4">ABC transporter permease</fullName>
    </recommendedName>
</protein>
<keyword evidence="3" id="KW-1185">Reference proteome</keyword>
<evidence type="ECO:0000313" key="2">
    <source>
        <dbReference type="EMBL" id="GAA3634054.1"/>
    </source>
</evidence>
<keyword evidence="1" id="KW-1133">Transmembrane helix</keyword>